<feature type="compositionally biased region" description="Polar residues" evidence="1">
    <location>
        <begin position="1"/>
        <end position="15"/>
    </location>
</feature>
<dbReference type="EMBL" id="JBAMMX010000012">
    <property type="protein sequence ID" value="KAK6929920.1"/>
    <property type="molecule type" value="Genomic_DNA"/>
</dbReference>
<evidence type="ECO:0000256" key="1">
    <source>
        <dbReference type="SAM" id="MobiDB-lite"/>
    </source>
</evidence>
<dbReference type="Proteomes" id="UP001370490">
    <property type="component" value="Unassembled WGS sequence"/>
</dbReference>
<reference evidence="2 3" key="1">
    <citation type="submission" date="2023-12" db="EMBL/GenBank/DDBJ databases">
        <title>A high-quality genome assembly for Dillenia turbinata (Dilleniales).</title>
        <authorList>
            <person name="Chanderbali A."/>
        </authorList>
    </citation>
    <scope>NUCLEOTIDE SEQUENCE [LARGE SCALE GENOMIC DNA]</scope>
    <source>
        <strain evidence="2">LSX21</strain>
        <tissue evidence="2">Leaf</tissue>
    </source>
</reference>
<accession>A0AAN8V975</accession>
<dbReference type="AlphaFoldDB" id="A0AAN8V975"/>
<organism evidence="2 3">
    <name type="scientific">Dillenia turbinata</name>
    <dbReference type="NCBI Taxonomy" id="194707"/>
    <lineage>
        <taxon>Eukaryota</taxon>
        <taxon>Viridiplantae</taxon>
        <taxon>Streptophyta</taxon>
        <taxon>Embryophyta</taxon>
        <taxon>Tracheophyta</taxon>
        <taxon>Spermatophyta</taxon>
        <taxon>Magnoliopsida</taxon>
        <taxon>eudicotyledons</taxon>
        <taxon>Gunneridae</taxon>
        <taxon>Pentapetalae</taxon>
        <taxon>Dilleniales</taxon>
        <taxon>Dilleniaceae</taxon>
        <taxon>Dillenia</taxon>
    </lineage>
</organism>
<sequence length="298" mass="34390">MPSKMASQCNPQSTEVSKKIKRLSQLAHDKKRVKESENMRSNVDMAKHLGSLKSEMSEKYGAEDCSKEIFSFLIEAMESAVKSWHETSKVNPRVYFLLDKEKTDTDKYAPVVNIDKAFESPHTHSSCFVLLRQYAQDSFSRAACLVAPKSIFSYPQVWKHQGSRKWKHGQNGGFFIQFETPFLRRPWFISSSVEKGQMLCRIFPVRRRTRRLKGFQHHLKLIFPIQRRTRRLKGFQHHLNCMRCLTLASRESIRINNGTGQQVVCVGKVDGCIHPENENSRNVVSNWVLINASEGDRA</sequence>
<feature type="non-terminal residue" evidence="2">
    <location>
        <position position="298"/>
    </location>
</feature>
<keyword evidence="3" id="KW-1185">Reference proteome</keyword>
<comment type="caution">
    <text evidence="2">The sequence shown here is derived from an EMBL/GenBank/DDBJ whole genome shotgun (WGS) entry which is preliminary data.</text>
</comment>
<proteinExistence type="predicted"/>
<name>A0AAN8V975_9MAGN</name>
<evidence type="ECO:0000313" key="3">
    <source>
        <dbReference type="Proteomes" id="UP001370490"/>
    </source>
</evidence>
<protein>
    <submittedName>
        <fullName evidence="2">Uncharacterized protein</fullName>
    </submittedName>
</protein>
<feature type="region of interest" description="Disordered" evidence="1">
    <location>
        <begin position="1"/>
        <end position="38"/>
    </location>
</feature>
<evidence type="ECO:0000313" key="2">
    <source>
        <dbReference type="EMBL" id="KAK6929920.1"/>
    </source>
</evidence>
<gene>
    <name evidence="2" type="ORF">RJ641_004014</name>
</gene>